<dbReference type="PROSITE" id="PS50166">
    <property type="entry name" value="IMPORTIN_B_NT"/>
    <property type="match status" value="1"/>
</dbReference>
<comment type="similarity">
    <text evidence="2">Belongs to the importin beta family. Importin beta-1 subfamily.</text>
</comment>
<dbReference type="InterPro" id="IPR058584">
    <property type="entry name" value="IMB1_TNPO1-like_TPR"/>
</dbReference>
<dbReference type="InterPro" id="IPR001494">
    <property type="entry name" value="Importin-beta_N"/>
</dbReference>
<keyword evidence="3" id="KW-0813">Transport</keyword>
<keyword evidence="5" id="KW-0677">Repeat</keyword>
<dbReference type="Pfam" id="PF13513">
    <property type="entry name" value="HEAT_EZ"/>
    <property type="match status" value="1"/>
</dbReference>
<evidence type="ECO:0000256" key="3">
    <source>
        <dbReference type="ARBA" id="ARBA00022448"/>
    </source>
</evidence>
<keyword evidence="6" id="KW-0653">Protein transport</keyword>
<dbReference type="GO" id="GO:0031267">
    <property type="term" value="F:small GTPase binding"/>
    <property type="evidence" value="ECO:0007669"/>
    <property type="project" value="InterPro"/>
</dbReference>
<feature type="domain" description="Importin N-terminal" evidence="7">
    <location>
        <begin position="22"/>
        <end position="102"/>
    </location>
</feature>
<dbReference type="PANTHER" id="PTHR10527">
    <property type="entry name" value="IMPORTIN BETA"/>
    <property type="match status" value="1"/>
</dbReference>
<dbReference type="GO" id="GO:0005737">
    <property type="term" value="C:cytoplasm"/>
    <property type="evidence" value="ECO:0007669"/>
    <property type="project" value="UniProtKB-SubCell"/>
</dbReference>
<dbReference type="SUPFAM" id="SSF48371">
    <property type="entry name" value="ARM repeat"/>
    <property type="match status" value="1"/>
</dbReference>
<dbReference type="RefSeq" id="XP_066915585.1">
    <property type="nucleotide sequence ID" value="XM_067059484.1"/>
</dbReference>
<evidence type="ECO:0000256" key="1">
    <source>
        <dbReference type="ARBA" id="ARBA00004496"/>
    </source>
</evidence>
<dbReference type="AlphaFoldDB" id="A0A7M5V190"/>
<evidence type="ECO:0000256" key="6">
    <source>
        <dbReference type="ARBA" id="ARBA00022927"/>
    </source>
</evidence>
<name>A0A7M5V190_9CNID</name>
<dbReference type="FunFam" id="1.25.10.10:FF:000027">
    <property type="entry name" value="Importin subunit beta-1"/>
    <property type="match status" value="1"/>
</dbReference>
<evidence type="ECO:0000313" key="8">
    <source>
        <dbReference type="EnsemblMetazoa" id="CLYHEMP007639.1"/>
    </source>
</evidence>
<evidence type="ECO:0000256" key="2">
    <source>
        <dbReference type="ARBA" id="ARBA00010907"/>
    </source>
</evidence>
<evidence type="ECO:0000256" key="4">
    <source>
        <dbReference type="ARBA" id="ARBA00022490"/>
    </source>
</evidence>
<dbReference type="Pfam" id="PF03810">
    <property type="entry name" value="IBN_N"/>
    <property type="match status" value="1"/>
</dbReference>
<protein>
    <recommendedName>
        <fullName evidence="7">Importin N-terminal domain-containing protein</fullName>
    </recommendedName>
</protein>
<dbReference type="InterPro" id="IPR011989">
    <property type="entry name" value="ARM-like"/>
</dbReference>
<accession>A0A7M5V190</accession>
<comment type="subcellular location">
    <subcellularLocation>
        <location evidence="1">Cytoplasm</location>
    </subcellularLocation>
</comment>
<dbReference type="InterPro" id="IPR016024">
    <property type="entry name" value="ARM-type_fold"/>
</dbReference>
<evidence type="ECO:0000259" key="7">
    <source>
        <dbReference type="PROSITE" id="PS50166"/>
    </source>
</evidence>
<sequence length="875" mass="96628">MEELKRVLQGTVSPDQNELQAALKYLEDAATHNFPQFVDCLSSLLSNASEPSEVRQAAGIQLKNCLVAKSASLKQGYHERWFNLEEQIRNKVKAQVLQSLGTETTKPSSAASCVSGIASAELPLNLWPELMQQLCEVASAPGSSETLKEASLEAIGYICQDLDHQFLTQHSAAILRTIMTGLAKEQPNNNIKFAAANAFLNSLEFIRGNFEKQDDRNFMMTVLCNATVCPEKRIKVASLQCCVKIMSLYYEYMGPYMQSLFNITVDAMKSDDEDVVLQGVEFWSSVCDEEIDLAIEAADATEMSQEIKSFSQYYAKNALQHIVPIVVDILTRQEEHDDEEDWTPHKAAGVCLMLLASCCGNDIVDHVLPFVKENIQKTDWKLRDASVMAFGSILEGPDPEKISPPVKEGIGLLIALMEDPNMTVRDSVAWTLTRICEQIPEAALNTNHIENFLNALIKNLDSEPRVANNVCWAFSALADAAYDSAQCGDDESEPKTYILSSKFPFIISKIIATGDRGDAHLSNLRSSAYEAVMDLVKNSPKDVYEAIGQTFEAILGKMVTILKMEEQGNQVGDYSQHNDFKSLLCATLQATLRKLTPEDVMKASKQCMEALLRMLTVSKVGGVQEDAFMAVGTMVECLGNNFMGYLEAFKPFLIQGLQNRAEYSVCISAIGVVGDLCRAVGAEITPYCDEIMQSCLENLADNSVHRSVKPHVLSTFGDIALAIGKNFSKYAEIVLTTLVQASGAQVDKSDYDLVDYLNELREHCLEAYTGIIQGLKGEDDKNINPEVQIVTPQLFAIFQFIEVISQDPDRTDALVGACCGLLGDICTAFELPQNLKDALSSSVISELLSEGRRSKESKTRTLSVWASKTIRNMRR</sequence>
<keyword evidence="9" id="KW-1185">Reference proteome</keyword>
<dbReference type="Gene3D" id="1.25.10.10">
    <property type="entry name" value="Leucine-rich Repeat Variant"/>
    <property type="match status" value="1"/>
</dbReference>
<dbReference type="EnsemblMetazoa" id="CLYHEMT007639.1">
    <property type="protein sequence ID" value="CLYHEMP007639.1"/>
    <property type="gene ID" value="CLYHEMG007639"/>
</dbReference>
<proteinExistence type="inferred from homology"/>
<dbReference type="OrthoDB" id="10263328at2759"/>
<reference evidence="8" key="1">
    <citation type="submission" date="2021-01" db="UniProtKB">
        <authorList>
            <consortium name="EnsemblMetazoa"/>
        </authorList>
    </citation>
    <scope>IDENTIFICATION</scope>
</reference>
<keyword evidence="4" id="KW-0963">Cytoplasm</keyword>
<dbReference type="InterPro" id="IPR040122">
    <property type="entry name" value="Importin_beta"/>
</dbReference>
<dbReference type="Proteomes" id="UP000594262">
    <property type="component" value="Unplaced"/>
</dbReference>
<organism evidence="8 9">
    <name type="scientific">Clytia hemisphaerica</name>
    <dbReference type="NCBI Taxonomy" id="252671"/>
    <lineage>
        <taxon>Eukaryota</taxon>
        <taxon>Metazoa</taxon>
        <taxon>Cnidaria</taxon>
        <taxon>Hydrozoa</taxon>
        <taxon>Hydroidolina</taxon>
        <taxon>Leptothecata</taxon>
        <taxon>Obeliida</taxon>
        <taxon>Clytiidae</taxon>
        <taxon>Clytia</taxon>
    </lineage>
</organism>
<dbReference type="Pfam" id="PF25574">
    <property type="entry name" value="TPR_IMB1"/>
    <property type="match status" value="1"/>
</dbReference>
<evidence type="ECO:0000256" key="5">
    <source>
        <dbReference type="ARBA" id="ARBA00022737"/>
    </source>
</evidence>
<dbReference type="SMART" id="SM00913">
    <property type="entry name" value="IBN_N"/>
    <property type="match status" value="1"/>
</dbReference>
<dbReference type="GeneID" id="136802734"/>
<dbReference type="GO" id="GO:0006606">
    <property type="term" value="P:protein import into nucleus"/>
    <property type="evidence" value="ECO:0007669"/>
    <property type="project" value="InterPro"/>
</dbReference>
<evidence type="ECO:0000313" key="9">
    <source>
        <dbReference type="Proteomes" id="UP000594262"/>
    </source>
</evidence>